<keyword evidence="14" id="KW-1185">Reference proteome</keyword>
<dbReference type="InterPro" id="IPR017441">
    <property type="entry name" value="Protein_kinase_ATP_BS"/>
</dbReference>
<comment type="caution">
    <text evidence="13">The sequence shown here is derived from an EMBL/GenBank/DDBJ whole genome shotgun (WGS) entry which is preliminary data.</text>
</comment>
<dbReference type="SMART" id="SM00220">
    <property type="entry name" value="S_TKc"/>
    <property type="match status" value="1"/>
</dbReference>
<protein>
    <recommendedName>
        <fullName evidence="1">non-specific serine/threonine protein kinase</fullName>
        <ecNumber evidence="1">2.7.11.1</ecNumber>
    </recommendedName>
</protein>
<feature type="binding site" evidence="9">
    <location>
        <position position="41"/>
    </location>
    <ligand>
        <name>ATP</name>
        <dbReference type="ChEBI" id="CHEBI:30616"/>
    </ligand>
</feature>
<comment type="catalytic activity">
    <reaction evidence="7">
        <text>L-threonyl-[protein] + ATP = O-phospho-L-threonyl-[protein] + ADP + H(+)</text>
        <dbReference type="Rhea" id="RHEA:46608"/>
        <dbReference type="Rhea" id="RHEA-COMP:11060"/>
        <dbReference type="Rhea" id="RHEA-COMP:11605"/>
        <dbReference type="ChEBI" id="CHEBI:15378"/>
        <dbReference type="ChEBI" id="CHEBI:30013"/>
        <dbReference type="ChEBI" id="CHEBI:30616"/>
        <dbReference type="ChEBI" id="CHEBI:61977"/>
        <dbReference type="ChEBI" id="CHEBI:456216"/>
        <dbReference type="EC" id="2.7.11.1"/>
    </reaction>
</comment>
<evidence type="ECO:0000313" key="14">
    <source>
        <dbReference type="Proteomes" id="UP000053372"/>
    </source>
</evidence>
<feature type="region of interest" description="Disordered" evidence="10">
    <location>
        <begin position="274"/>
        <end position="359"/>
    </location>
</feature>
<dbReference type="EC" id="2.7.11.1" evidence="1"/>
<sequence length="616" mass="68336">MLNKILASRYKIIKFLGAGGFGQTYIAEDTHRPGNPICVVKHLKPINSQTYYLETSKRFFQKEAEALEKLGNYPQIPRLLAYFEEENEFYLIQEFIDGNLLNSEFKPGCCWSENQVMQMLQEILEILHFVHSNGVIHRDLKPGNIIRRQEDNKLVLIDFGIIKEISMQLTAAKTQMATSVIIGTAGYMPPEQARGKPRFSSDIYALGVIAIQAITGFQELKEDANGEIEWQSHTQVNPQLAVILSNMVRYQFQDRYKSAQEVLDVIKSLTNPTVASPRYPVSQPNTISSSSASASKSIAAPHNTASSDTPLSNAISSSRENQNSGNTVSNSAPINSASINSASPTASNFDAPHSVPQSSPKNPLKVLVFPVAVITLLIVAAGGIITIFGLNWGKNQNFLANVEEIKSFKKQKEYSKCIDKGDKVSLLSQDSLPYSQAKTELINIVNECRILQAKLLAERGDFAKAITEANKVPKNQAFSENSQQSINVWSKKIIDKATENYENSGDVDNAITTLKVIPSTSSHYKNVQELTQQWQKQNNTNKEYLSLAQRALTQNRYNDAIAAANKISNTPYWDIKKKGIIQKVTSLRKNSTTDPKTIDNCQGSQSIFAQGSNCNN</sequence>
<dbReference type="InterPro" id="IPR011009">
    <property type="entry name" value="Kinase-like_dom_sf"/>
</dbReference>
<dbReference type="GO" id="GO:0005524">
    <property type="term" value="F:ATP binding"/>
    <property type="evidence" value="ECO:0007669"/>
    <property type="project" value="UniProtKB-UniRule"/>
</dbReference>
<keyword evidence="11" id="KW-0812">Transmembrane</keyword>
<gene>
    <name evidence="13" type="ORF">BC008_44750</name>
</gene>
<dbReference type="OrthoDB" id="416165at2"/>
<dbReference type="Gene3D" id="1.10.510.10">
    <property type="entry name" value="Transferase(Phosphotransferase) domain 1"/>
    <property type="match status" value="1"/>
</dbReference>
<dbReference type="Gene3D" id="3.30.200.20">
    <property type="entry name" value="Phosphorylase Kinase, domain 1"/>
    <property type="match status" value="1"/>
</dbReference>
<evidence type="ECO:0000256" key="6">
    <source>
        <dbReference type="ARBA" id="ARBA00022840"/>
    </source>
</evidence>
<keyword evidence="11" id="KW-1133">Transmembrane helix</keyword>
<dbReference type="Proteomes" id="UP000053372">
    <property type="component" value="Unassembled WGS sequence"/>
</dbReference>
<dbReference type="GO" id="GO:0004674">
    <property type="term" value="F:protein serine/threonine kinase activity"/>
    <property type="evidence" value="ECO:0007669"/>
    <property type="project" value="UniProtKB-KW"/>
</dbReference>
<keyword evidence="4 9" id="KW-0547">Nucleotide-binding</keyword>
<dbReference type="PANTHER" id="PTHR24363">
    <property type="entry name" value="SERINE/THREONINE PROTEIN KINASE"/>
    <property type="match status" value="1"/>
</dbReference>
<feature type="transmembrane region" description="Helical" evidence="11">
    <location>
        <begin position="367"/>
        <end position="390"/>
    </location>
</feature>
<dbReference type="EMBL" id="LMTZ01000001">
    <property type="protein sequence ID" value="KST70316.1"/>
    <property type="molecule type" value="Genomic_DNA"/>
</dbReference>
<keyword evidence="5" id="KW-0418">Kinase</keyword>
<dbReference type="CDD" id="cd14014">
    <property type="entry name" value="STKc_PknB_like"/>
    <property type="match status" value="1"/>
</dbReference>
<dbReference type="SUPFAM" id="SSF56112">
    <property type="entry name" value="Protein kinase-like (PK-like)"/>
    <property type="match status" value="1"/>
</dbReference>
<reference evidence="13 14" key="1">
    <citation type="journal article" date="2015" name="Genome Announc.">
        <title>Draft Genome of the Euendolithic (true boring) Cyanobacterium Mastigocoleus testarum strain BC008.</title>
        <authorList>
            <person name="Guida B.S."/>
            <person name="Garcia-Pichel F."/>
        </authorList>
    </citation>
    <scope>NUCLEOTIDE SEQUENCE [LARGE SCALE GENOMIC DNA]</scope>
    <source>
        <strain evidence="13 14">BC008</strain>
    </source>
</reference>
<proteinExistence type="predicted"/>
<evidence type="ECO:0000259" key="12">
    <source>
        <dbReference type="PROSITE" id="PS50011"/>
    </source>
</evidence>
<evidence type="ECO:0000256" key="4">
    <source>
        <dbReference type="ARBA" id="ARBA00022741"/>
    </source>
</evidence>
<keyword evidence="2" id="KW-0723">Serine/threonine-protein kinase</keyword>
<comment type="catalytic activity">
    <reaction evidence="8">
        <text>L-seryl-[protein] + ATP = O-phospho-L-seryl-[protein] + ADP + H(+)</text>
        <dbReference type="Rhea" id="RHEA:17989"/>
        <dbReference type="Rhea" id="RHEA-COMP:9863"/>
        <dbReference type="Rhea" id="RHEA-COMP:11604"/>
        <dbReference type="ChEBI" id="CHEBI:15378"/>
        <dbReference type="ChEBI" id="CHEBI:29999"/>
        <dbReference type="ChEBI" id="CHEBI:30616"/>
        <dbReference type="ChEBI" id="CHEBI:83421"/>
        <dbReference type="ChEBI" id="CHEBI:456216"/>
        <dbReference type="EC" id="2.7.11.1"/>
    </reaction>
</comment>
<evidence type="ECO:0000256" key="2">
    <source>
        <dbReference type="ARBA" id="ARBA00022527"/>
    </source>
</evidence>
<feature type="compositionally biased region" description="Polar residues" evidence="10">
    <location>
        <begin position="303"/>
        <end position="328"/>
    </location>
</feature>
<keyword evidence="11" id="KW-0472">Membrane</keyword>
<dbReference type="Pfam" id="PF00069">
    <property type="entry name" value="Pkinase"/>
    <property type="match status" value="1"/>
</dbReference>
<dbReference type="PROSITE" id="PS50011">
    <property type="entry name" value="PROTEIN_KINASE_DOM"/>
    <property type="match status" value="1"/>
</dbReference>
<feature type="compositionally biased region" description="Low complexity" evidence="10">
    <location>
        <begin position="287"/>
        <end position="300"/>
    </location>
</feature>
<keyword evidence="6 9" id="KW-0067">ATP-binding</keyword>
<evidence type="ECO:0000256" key="9">
    <source>
        <dbReference type="PROSITE-ProRule" id="PRU10141"/>
    </source>
</evidence>
<evidence type="ECO:0000256" key="11">
    <source>
        <dbReference type="SAM" id="Phobius"/>
    </source>
</evidence>
<evidence type="ECO:0000256" key="3">
    <source>
        <dbReference type="ARBA" id="ARBA00022679"/>
    </source>
</evidence>
<organism evidence="13 14">
    <name type="scientific">Mastigocoleus testarum BC008</name>
    <dbReference type="NCBI Taxonomy" id="371196"/>
    <lineage>
        <taxon>Bacteria</taxon>
        <taxon>Bacillati</taxon>
        <taxon>Cyanobacteriota</taxon>
        <taxon>Cyanophyceae</taxon>
        <taxon>Nostocales</taxon>
        <taxon>Hapalosiphonaceae</taxon>
        <taxon>Mastigocoleus</taxon>
    </lineage>
</organism>
<accession>A0A0V8A0K9</accession>
<name>A0A0V8A0K9_9CYAN</name>
<keyword evidence="3" id="KW-0808">Transferase</keyword>
<evidence type="ECO:0000313" key="13">
    <source>
        <dbReference type="EMBL" id="KST70316.1"/>
    </source>
</evidence>
<feature type="compositionally biased region" description="Low complexity" evidence="10">
    <location>
        <begin position="329"/>
        <end position="348"/>
    </location>
</feature>
<evidence type="ECO:0000256" key="10">
    <source>
        <dbReference type="SAM" id="MobiDB-lite"/>
    </source>
</evidence>
<dbReference type="RefSeq" id="WP_058182914.1">
    <property type="nucleotide sequence ID" value="NZ_LMTZ01000001.1"/>
</dbReference>
<evidence type="ECO:0000256" key="8">
    <source>
        <dbReference type="ARBA" id="ARBA00048679"/>
    </source>
</evidence>
<evidence type="ECO:0000256" key="1">
    <source>
        <dbReference type="ARBA" id="ARBA00012513"/>
    </source>
</evidence>
<evidence type="ECO:0000256" key="5">
    <source>
        <dbReference type="ARBA" id="ARBA00022777"/>
    </source>
</evidence>
<feature type="domain" description="Protein kinase" evidence="12">
    <location>
        <begin position="10"/>
        <end position="274"/>
    </location>
</feature>
<dbReference type="AlphaFoldDB" id="A0A0V8A0K9"/>
<evidence type="ECO:0000256" key="7">
    <source>
        <dbReference type="ARBA" id="ARBA00047899"/>
    </source>
</evidence>
<dbReference type="PANTHER" id="PTHR24363:SF0">
    <property type="entry name" value="SERINE_THREONINE KINASE LIKE DOMAIN CONTAINING 1"/>
    <property type="match status" value="1"/>
</dbReference>
<dbReference type="InterPro" id="IPR000719">
    <property type="entry name" value="Prot_kinase_dom"/>
</dbReference>
<dbReference type="PROSITE" id="PS00107">
    <property type="entry name" value="PROTEIN_KINASE_ATP"/>
    <property type="match status" value="1"/>
</dbReference>